<accession>A0ABZ1J0W7</accession>
<protein>
    <submittedName>
        <fullName evidence="2">Uncharacterized protein</fullName>
    </submittedName>
</protein>
<keyword evidence="3" id="KW-1185">Reference proteome</keyword>
<feature type="region of interest" description="Disordered" evidence="1">
    <location>
        <begin position="54"/>
        <end position="87"/>
    </location>
</feature>
<dbReference type="Proteomes" id="UP001622690">
    <property type="component" value="Chromosome"/>
</dbReference>
<evidence type="ECO:0000313" key="2">
    <source>
        <dbReference type="EMBL" id="WTO86168.1"/>
    </source>
</evidence>
<dbReference type="EMBL" id="CP108125">
    <property type="protein sequence ID" value="WTO86168.1"/>
    <property type="molecule type" value="Genomic_DNA"/>
</dbReference>
<reference evidence="2 3" key="1">
    <citation type="submission" date="2022-10" db="EMBL/GenBank/DDBJ databases">
        <title>The complete genomes of actinobacterial strains from the NBC collection.</title>
        <authorList>
            <person name="Joergensen T.S."/>
            <person name="Alvarez Arevalo M."/>
            <person name="Sterndorff E.B."/>
            <person name="Faurdal D."/>
            <person name="Vuksanovic O."/>
            <person name="Mourched A.-S."/>
            <person name="Charusanti P."/>
            <person name="Shaw S."/>
            <person name="Blin K."/>
            <person name="Weber T."/>
        </authorList>
    </citation>
    <scope>NUCLEOTIDE SEQUENCE [LARGE SCALE GENOMIC DNA]</scope>
    <source>
        <strain evidence="2 3">NBC_00206</strain>
    </source>
</reference>
<name>A0ABZ1J0W7_9ACTN</name>
<feature type="compositionally biased region" description="Acidic residues" evidence="1">
    <location>
        <begin position="74"/>
        <end position="86"/>
    </location>
</feature>
<evidence type="ECO:0000313" key="3">
    <source>
        <dbReference type="Proteomes" id="UP001622690"/>
    </source>
</evidence>
<proteinExistence type="predicted"/>
<evidence type="ECO:0000256" key="1">
    <source>
        <dbReference type="SAM" id="MobiDB-lite"/>
    </source>
</evidence>
<gene>
    <name evidence="2" type="ORF">OHU27_28540</name>
</gene>
<dbReference type="RefSeq" id="WP_406259812.1">
    <property type="nucleotide sequence ID" value="NZ_CP108125.1"/>
</dbReference>
<organism evidence="2 3">
    <name type="scientific">Streptomyces nigra</name>
    <dbReference type="NCBI Taxonomy" id="1827580"/>
    <lineage>
        <taxon>Bacteria</taxon>
        <taxon>Bacillati</taxon>
        <taxon>Actinomycetota</taxon>
        <taxon>Actinomycetes</taxon>
        <taxon>Kitasatosporales</taxon>
        <taxon>Streptomycetaceae</taxon>
        <taxon>Streptomyces</taxon>
    </lineage>
</organism>
<sequence length="463" mass="50576">MLEADLRAGRSCVWYFPDPVVESGRADFFVRELTHRLEAVVPVPGVVSRADRHAGPVTLPAQRAPIDEPVQPWEETDQGQDTDLPDDPYTSLLNRLAVPGGSIRPGPTSAAAVPAATLEERLVKELGVTGDPVETLAEQAAAGRTPHVIVVRCWNETSPEEAAQLLRVAQATFHEAGLPGHARPRFLLTARAADLPRTTLGSQGRAAVHWWWKVWTRLDTEVLMAWHSRSGVTDAADALLRRVTDAVVAEVCGPDIDRALALRDTWDGGDLGSLRRALSRLLPEPAAGSAEPVPPRRLSTAHASAPDAVIHGAWARGAVDSWDGRIHSTHGHSLLDTNSPELRVLVCHAQNRVLLPLIEEARTTLIHLVPEVLRKQHFTLRDFCEKARSQYWRSTDEATVPPLEEVEIGGLSYAAYMLALTTAQRHRLRALHTARNTLSHRTPLDHGELVALAGVLTSDWTAG</sequence>